<evidence type="ECO:0000313" key="2">
    <source>
        <dbReference type="EMBL" id="CAA9293507.1"/>
    </source>
</evidence>
<name>A0A6J4K1R9_9ACTN</name>
<feature type="compositionally biased region" description="Basic residues" evidence="1">
    <location>
        <begin position="108"/>
        <end position="125"/>
    </location>
</feature>
<feature type="compositionally biased region" description="Basic residues" evidence="1">
    <location>
        <begin position="331"/>
        <end position="345"/>
    </location>
</feature>
<organism evidence="2">
    <name type="scientific">uncultured Friedmanniella sp</name>
    <dbReference type="NCBI Taxonomy" id="335381"/>
    <lineage>
        <taxon>Bacteria</taxon>
        <taxon>Bacillati</taxon>
        <taxon>Actinomycetota</taxon>
        <taxon>Actinomycetes</taxon>
        <taxon>Propionibacteriales</taxon>
        <taxon>Nocardioidaceae</taxon>
        <taxon>Friedmanniella</taxon>
        <taxon>environmental samples</taxon>
    </lineage>
</organism>
<gene>
    <name evidence="2" type="ORF">AVDCRST_MAG48-744</name>
</gene>
<proteinExistence type="predicted"/>
<feature type="compositionally biased region" description="Basic residues" evidence="1">
    <location>
        <begin position="164"/>
        <end position="177"/>
    </location>
</feature>
<feature type="region of interest" description="Disordered" evidence="1">
    <location>
        <begin position="331"/>
        <end position="357"/>
    </location>
</feature>
<feature type="compositionally biased region" description="Basic residues" evidence="1">
    <location>
        <begin position="202"/>
        <end position="220"/>
    </location>
</feature>
<evidence type="ECO:0000256" key="1">
    <source>
        <dbReference type="SAM" id="MobiDB-lite"/>
    </source>
</evidence>
<feature type="compositionally biased region" description="Low complexity" evidence="1">
    <location>
        <begin position="274"/>
        <end position="286"/>
    </location>
</feature>
<accession>A0A6J4K1R9</accession>
<feature type="region of interest" description="Disordered" evidence="1">
    <location>
        <begin position="1"/>
        <end position="125"/>
    </location>
</feature>
<reference evidence="2" key="1">
    <citation type="submission" date="2020-02" db="EMBL/GenBank/DDBJ databases">
        <authorList>
            <person name="Meier V. D."/>
        </authorList>
    </citation>
    <scope>NUCLEOTIDE SEQUENCE</scope>
    <source>
        <strain evidence="2">AVDCRST_MAG48</strain>
    </source>
</reference>
<protein>
    <submittedName>
        <fullName evidence="2">Peptide chain release factor 2</fullName>
    </submittedName>
</protein>
<feature type="non-terminal residue" evidence="2">
    <location>
        <position position="357"/>
    </location>
</feature>
<feature type="non-terminal residue" evidence="2">
    <location>
        <position position="1"/>
    </location>
</feature>
<dbReference type="AlphaFoldDB" id="A0A6J4K1R9"/>
<feature type="compositionally biased region" description="Basic and acidic residues" evidence="1">
    <location>
        <begin position="288"/>
        <end position="298"/>
    </location>
</feature>
<feature type="compositionally biased region" description="Basic residues" evidence="1">
    <location>
        <begin position="232"/>
        <end position="243"/>
    </location>
</feature>
<sequence length="357" mass="38781">VVELHRGGRRPRGAQGGDRRAPGGGVRTRPVGRHRQRPESHLAALRAAGGRRPRRGAALPAGRPRRPRRAGPGGGRRGQHGRGRDRAGCAAPRRRGARGPDAAGGGVRRARGAGHHPLRGRRDRRCGLRGHAAAHVPAVGGAPPVPDGGLRHLLRRGGRDQVGHLRRQGPVRLRHPVGRAGHPPAGPDLALRQPGPPADLVRRRRGAARHRVDRSHRPPRGRPADRRLPLVRTRRAERQHHRLGRPDHPPAHRHRGVLPEREVAAAEQGGGAAGAAVPAAGEGPARPRGRDERAEGRRRQQLGLADALLRAAPLPDGQGPADRLRGVQPRRGLRRRHRRVHRLRHPLAPDLRARREL</sequence>
<feature type="region of interest" description="Disordered" evidence="1">
    <location>
        <begin position="158"/>
        <end position="300"/>
    </location>
</feature>
<dbReference type="EMBL" id="CADCTS010000108">
    <property type="protein sequence ID" value="CAA9293507.1"/>
    <property type="molecule type" value="Genomic_DNA"/>
</dbReference>